<dbReference type="InterPro" id="IPR027417">
    <property type="entry name" value="P-loop_NTPase"/>
</dbReference>
<dbReference type="Proteomes" id="UP000261739">
    <property type="component" value="Unassembled WGS sequence"/>
</dbReference>
<proteinExistence type="predicted"/>
<gene>
    <name evidence="1" type="ORF">DIW82_05970</name>
</gene>
<comment type="caution">
    <text evidence="1">The sequence shown here is derived from an EMBL/GenBank/DDBJ whole genome shotgun (WGS) entry which is preliminary data.</text>
</comment>
<dbReference type="SUPFAM" id="SSF52540">
    <property type="entry name" value="P-loop containing nucleoside triphosphate hydrolases"/>
    <property type="match status" value="1"/>
</dbReference>
<protein>
    <submittedName>
        <fullName evidence="1">LuxR family transcriptional regulator</fullName>
    </submittedName>
</protein>
<evidence type="ECO:0000313" key="1">
    <source>
        <dbReference type="EMBL" id="HCT14337.1"/>
    </source>
</evidence>
<reference evidence="1 2" key="1">
    <citation type="journal article" date="2018" name="Nat. Biotechnol.">
        <title>A standardized bacterial taxonomy based on genome phylogeny substantially revises the tree of life.</title>
        <authorList>
            <person name="Parks D.H."/>
            <person name="Chuvochina M."/>
            <person name="Waite D.W."/>
            <person name="Rinke C."/>
            <person name="Skarshewski A."/>
            <person name="Chaumeil P.A."/>
            <person name="Hugenholtz P."/>
        </authorList>
    </citation>
    <scope>NUCLEOTIDE SEQUENCE [LARGE SCALE GENOMIC DNA]</scope>
    <source>
        <strain evidence="1">UBA11247</strain>
    </source>
</reference>
<evidence type="ECO:0000313" key="2">
    <source>
        <dbReference type="Proteomes" id="UP000261739"/>
    </source>
</evidence>
<organism evidence="1 2">
    <name type="scientific">Corynebacterium nuruki</name>
    <dbReference type="NCBI Taxonomy" id="1032851"/>
    <lineage>
        <taxon>Bacteria</taxon>
        <taxon>Bacillati</taxon>
        <taxon>Actinomycetota</taxon>
        <taxon>Actinomycetes</taxon>
        <taxon>Mycobacteriales</taxon>
        <taxon>Corynebacteriaceae</taxon>
        <taxon>Corynebacterium</taxon>
    </lineage>
</organism>
<dbReference type="AlphaFoldDB" id="A0A3D4SZ97"/>
<feature type="non-terminal residue" evidence="1">
    <location>
        <position position="698"/>
    </location>
</feature>
<accession>A0A3D4SZ97</accession>
<dbReference type="STRING" id="863239.GCA_000213935_00590"/>
<dbReference type="EMBL" id="DQID01000160">
    <property type="protein sequence ID" value="HCT14337.1"/>
    <property type="molecule type" value="Genomic_DNA"/>
</dbReference>
<name>A0A3D4SZ97_9CORY</name>
<sequence length="698" mass="75453">MSQLPHTTGVLRGVPDRILALTPGDGLLIVLSGPAGSGKSRSARELAASLPGWTAVRVAALAWEKDVPSSLAQHVAQVAGAPGALRRGLDTPGKSTALIIDDAHWADRESLHSLVQQSRRMHYGRLALILTCADSARDEAENDLDTVRSLADLTVTIPPLSVPEIQGFVQSEAGVRLDLMTVQQVSRATGGRPGRIRDLLSAVPPEHWTGHSPSLPVPAVWRSSFDRRTTGLSAAGRRALDVVGVFTDEAPLPVVLPLTDDDGLSEATEAGLLMIQQSGRWPCLVFCDPADRQVVRSRQSLQMLAGLHRRIAEVFRDHGDEGAALEHAAVADALTGAPGTAGLLTHADGLARRGLWRDAARQYQLAATLEPRESVSRQHQVSAIEALISASDIPAASLLASSLDRGRRSAHQDSMLGYLALHEGRRTETVGLLTSAADEILGADRDRRPDRTDPAPGKLASRQVLLNLVEWDIPELVRWAGRADRWSTEKSGDRIESAAIGLIGRAAISGELPEDSVPAGESPVQADRRDMAMGWLNLVHDDPLSARQRLRIRSTEEGSERIALWKDAWFARTAFLLGDFAGADAAVERGLDRSERYGIRFIEPILLWSAVQAAHLRGDTALAAQYSARIGVSRDSFVIQRIPSAMSRMLMAYNSGELVTAARAGEELVEMSAVTDFSQPGFWPWEDVYAQVLLRLGR</sequence>